<dbReference type="PANTHER" id="PTHR43654">
    <property type="entry name" value="GLUTAMATE 5-KINASE"/>
    <property type="match status" value="1"/>
</dbReference>
<dbReference type="InterPro" id="IPR005715">
    <property type="entry name" value="Glu_5kinase/COase_Synthase"/>
</dbReference>
<dbReference type="InterPro" id="IPR001057">
    <property type="entry name" value="Glu/AcGlu_kinase"/>
</dbReference>
<evidence type="ECO:0000256" key="1">
    <source>
        <dbReference type="ARBA" id="ARBA00022490"/>
    </source>
</evidence>
<comment type="caution">
    <text evidence="8">Lacks conserved residue(s) required for the propagation of feature annotation.</text>
</comment>
<accession>A0A8T3YJD2</accession>
<evidence type="ECO:0000256" key="8">
    <source>
        <dbReference type="HAMAP-Rule" id="MF_00456"/>
    </source>
</evidence>
<dbReference type="GO" id="GO:0004349">
    <property type="term" value="F:glutamate 5-kinase activity"/>
    <property type="evidence" value="ECO:0007669"/>
    <property type="project" value="UniProtKB-UniRule"/>
</dbReference>
<dbReference type="InterPro" id="IPR011529">
    <property type="entry name" value="Glu_5kinase"/>
</dbReference>
<comment type="subcellular location">
    <subcellularLocation>
        <location evidence="8">Cytoplasm</location>
    </subcellularLocation>
</comment>
<evidence type="ECO:0000256" key="5">
    <source>
        <dbReference type="ARBA" id="ARBA00022741"/>
    </source>
</evidence>
<dbReference type="PRINTS" id="PR00474">
    <property type="entry name" value="GLU5KINASE"/>
</dbReference>
<dbReference type="EMBL" id="JACQPB010000033">
    <property type="protein sequence ID" value="MBI4210363.1"/>
    <property type="molecule type" value="Genomic_DNA"/>
</dbReference>
<evidence type="ECO:0000313" key="11">
    <source>
        <dbReference type="Proteomes" id="UP000732298"/>
    </source>
</evidence>
<comment type="pathway">
    <text evidence="8">Amino-acid biosynthesis; L-proline biosynthesis; L-glutamate 5-semialdehyde from L-glutamate: step 1/2.</text>
</comment>
<comment type="catalytic activity">
    <reaction evidence="8">
        <text>L-glutamate + ATP = L-glutamyl 5-phosphate + ADP</text>
        <dbReference type="Rhea" id="RHEA:14877"/>
        <dbReference type="ChEBI" id="CHEBI:29985"/>
        <dbReference type="ChEBI" id="CHEBI:30616"/>
        <dbReference type="ChEBI" id="CHEBI:58274"/>
        <dbReference type="ChEBI" id="CHEBI:456216"/>
        <dbReference type="EC" id="2.7.2.11"/>
    </reaction>
</comment>
<reference evidence="10" key="1">
    <citation type="submission" date="2020-07" db="EMBL/GenBank/DDBJ databases">
        <title>Huge and variable diversity of episymbiotic CPR bacteria and DPANN archaea in groundwater ecosystems.</title>
        <authorList>
            <person name="He C.Y."/>
            <person name="Keren R."/>
            <person name="Whittaker M."/>
            <person name="Farag I.F."/>
            <person name="Doudna J."/>
            <person name="Cate J.H.D."/>
            <person name="Banfield J.F."/>
        </authorList>
    </citation>
    <scope>NUCLEOTIDE SEQUENCE</scope>
    <source>
        <strain evidence="10">NC_groundwater_1296_Ag_S-0.2um_52_80</strain>
    </source>
</reference>
<sequence>MAKKPFRRIVVKIGTSSLMKDNSVNRQAMTSLARELSELRSEGREIILVTSGAIGFGMEKMGRGFPEDPVMRQAMAAIGQSRLMHEYENAFRKHGQVIAQVLPIHQNFLDRKLFMPLKETVEKLIQLGAIPIINENDAVSVEEITGKAFSDNDALAALVATGFSADLLVMLTDVDGIYTDNPKTCGNTKKIDGIGQLLSEPINIGKKSEHGRGGMASKISAVKKAVAAGCSTAVCVTREGAVLDAAKGKCTGSFFGVEN</sequence>
<evidence type="ECO:0000256" key="4">
    <source>
        <dbReference type="ARBA" id="ARBA00022679"/>
    </source>
</evidence>
<dbReference type="EC" id="2.7.2.11" evidence="8"/>
<dbReference type="Proteomes" id="UP000732298">
    <property type="component" value="Unassembled WGS sequence"/>
</dbReference>
<keyword evidence="4 8" id="KW-0808">Transferase</keyword>
<dbReference type="FunFam" id="3.40.1160.10:FF:000006">
    <property type="entry name" value="Glutamate 5-kinase"/>
    <property type="match status" value="1"/>
</dbReference>
<dbReference type="SUPFAM" id="SSF53633">
    <property type="entry name" value="Carbamate kinase-like"/>
    <property type="match status" value="1"/>
</dbReference>
<evidence type="ECO:0000259" key="9">
    <source>
        <dbReference type="Pfam" id="PF00696"/>
    </source>
</evidence>
<dbReference type="InterPro" id="IPR001048">
    <property type="entry name" value="Asp/Glu/Uridylate_kinase"/>
</dbReference>
<dbReference type="InterPro" id="IPR036393">
    <property type="entry name" value="AceGlu_kinase-like_sf"/>
</dbReference>
<feature type="binding site" evidence="8">
    <location>
        <position position="152"/>
    </location>
    <ligand>
        <name>substrate</name>
    </ligand>
</feature>
<dbReference type="GO" id="GO:0005829">
    <property type="term" value="C:cytosol"/>
    <property type="evidence" value="ECO:0007669"/>
    <property type="project" value="TreeGrafter"/>
</dbReference>
<feature type="binding site" evidence="8">
    <location>
        <position position="137"/>
    </location>
    <ligand>
        <name>substrate</name>
    </ligand>
</feature>
<comment type="similarity">
    <text evidence="8">Belongs to the glutamate 5-kinase family.</text>
</comment>
<feature type="binding site" evidence="8">
    <location>
        <begin position="172"/>
        <end position="173"/>
    </location>
    <ligand>
        <name>ATP</name>
        <dbReference type="ChEBI" id="CHEBI:30616"/>
    </ligand>
</feature>
<dbReference type="GO" id="GO:0005524">
    <property type="term" value="F:ATP binding"/>
    <property type="evidence" value="ECO:0007669"/>
    <property type="project" value="UniProtKB-KW"/>
</dbReference>
<organism evidence="10 11">
    <name type="scientific">Candidatus Iainarchaeum sp</name>
    <dbReference type="NCBI Taxonomy" id="3101447"/>
    <lineage>
        <taxon>Archaea</taxon>
        <taxon>Candidatus Iainarchaeota</taxon>
        <taxon>Candidatus Iainarchaeia</taxon>
        <taxon>Candidatus Iainarchaeales</taxon>
        <taxon>Candidatus Iainarchaeaceae</taxon>
        <taxon>Candidatus Iainarchaeum</taxon>
    </lineage>
</organism>
<feature type="domain" description="Aspartate/glutamate/uridylate kinase" evidence="9">
    <location>
        <begin position="8"/>
        <end position="232"/>
    </location>
</feature>
<keyword evidence="1 8" id="KW-0963">Cytoplasm</keyword>
<keyword evidence="3 8" id="KW-0641">Proline biosynthesis</keyword>
<evidence type="ECO:0000256" key="2">
    <source>
        <dbReference type="ARBA" id="ARBA00022605"/>
    </source>
</evidence>
<comment type="caution">
    <text evidence="10">The sequence shown here is derived from an EMBL/GenBank/DDBJ whole genome shotgun (WGS) entry which is preliminary data.</text>
</comment>
<dbReference type="GO" id="GO:0055129">
    <property type="term" value="P:L-proline biosynthetic process"/>
    <property type="evidence" value="ECO:0007669"/>
    <property type="project" value="UniProtKB-UniRule"/>
</dbReference>
<evidence type="ECO:0000313" key="10">
    <source>
        <dbReference type="EMBL" id="MBI4210363.1"/>
    </source>
</evidence>
<evidence type="ECO:0000256" key="7">
    <source>
        <dbReference type="ARBA" id="ARBA00022840"/>
    </source>
</evidence>
<dbReference type="PANTHER" id="PTHR43654:SF1">
    <property type="entry name" value="ISOPENTENYL PHOSPHATE KINASE"/>
    <property type="match status" value="1"/>
</dbReference>
<dbReference type="HAMAP" id="MF_00456">
    <property type="entry name" value="ProB"/>
    <property type="match status" value="1"/>
</dbReference>
<protein>
    <recommendedName>
        <fullName evidence="8">Glutamate 5-kinase</fullName>
        <ecNumber evidence="8">2.7.2.11</ecNumber>
    </recommendedName>
    <alternativeName>
        <fullName evidence="8">Gamma-glutamyl kinase</fullName>
        <shortName evidence="8">GK</shortName>
    </alternativeName>
</protein>
<evidence type="ECO:0000256" key="6">
    <source>
        <dbReference type="ARBA" id="ARBA00022777"/>
    </source>
</evidence>
<keyword evidence="7 8" id="KW-0067">ATP-binding</keyword>
<keyword evidence="6 8" id="KW-0418">Kinase</keyword>
<feature type="binding site" evidence="8">
    <location>
        <position position="51"/>
    </location>
    <ligand>
        <name>substrate</name>
    </ligand>
</feature>
<evidence type="ECO:0000256" key="3">
    <source>
        <dbReference type="ARBA" id="ARBA00022650"/>
    </source>
</evidence>
<dbReference type="AlphaFoldDB" id="A0A8T3YJD2"/>
<proteinExistence type="inferred from homology"/>
<gene>
    <name evidence="8 10" type="primary">proB</name>
    <name evidence="10" type="ORF">HY544_02545</name>
</gene>
<dbReference type="Gene3D" id="3.40.1160.10">
    <property type="entry name" value="Acetylglutamate kinase-like"/>
    <property type="match status" value="1"/>
</dbReference>
<feature type="binding site" evidence="8">
    <location>
        <position position="12"/>
    </location>
    <ligand>
        <name>ATP</name>
        <dbReference type="ChEBI" id="CHEBI:30616"/>
    </ligand>
</feature>
<dbReference type="InterPro" id="IPR041739">
    <property type="entry name" value="G5K_ProB"/>
</dbReference>
<dbReference type="CDD" id="cd04242">
    <property type="entry name" value="AAK_G5K_ProB"/>
    <property type="match status" value="1"/>
</dbReference>
<keyword evidence="5 8" id="KW-0547">Nucleotide-binding</keyword>
<dbReference type="PIRSF" id="PIRSF000729">
    <property type="entry name" value="GK"/>
    <property type="match status" value="1"/>
</dbReference>
<name>A0A8T3YJD2_9ARCH</name>
<dbReference type="NCBIfam" id="TIGR01027">
    <property type="entry name" value="proB"/>
    <property type="match status" value="1"/>
</dbReference>
<keyword evidence="2 8" id="KW-0028">Amino-acid biosynthesis</keyword>
<comment type="function">
    <text evidence="8">Catalyzes the transfer of a phosphate group to glutamate to form L-glutamate 5-phosphate.</text>
</comment>
<dbReference type="Pfam" id="PF00696">
    <property type="entry name" value="AA_kinase"/>
    <property type="match status" value="1"/>
</dbReference>